<sequence>MSDSKGEPTRFYLDAINPDQSYRGPQMRVMAVGLPRCATSSVQVALETLGYFPCMHMAHVSPHGDRQVLCEKAMLEEDTQKRRKILHQIFDGYQGTADFPGFYFIDDLIEMYPDAQIILNQRKGGAKSWCKSMTDTMAFFNSWYFIALCGMWRTDRMAWKLNKHIRVLGEKKFGHPTPSEESYDGYQKYVLDLCKQKNKDVLVWEPKDGWEPICQFVGREAPKGQPFPHLNDGPTMQMLQRFLLIRGVLSWIAIIGGIYTTYNYYPQMLGFVNKVLA</sequence>
<reference evidence="2 3" key="1">
    <citation type="journal article" date="2014" name="BMC Genomics">
        <title>Comparative genome sequencing reveals chemotype-specific gene clusters in the toxigenic black mold Stachybotrys.</title>
        <authorList>
            <person name="Semeiks J."/>
            <person name="Borek D."/>
            <person name="Otwinowski Z."/>
            <person name="Grishin N.V."/>
        </authorList>
    </citation>
    <scope>NUCLEOTIDE SEQUENCE [LARGE SCALE GENOMIC DNA]</scope>
    <source>
        <strain evidence="3">CBS 109288 / IBT 7711</strain>
    </source>
</reference>
<proteinExistence type="predicted"/>
<evidence type="ECO:0000313" key="2">
    <source>
        <dbReference type="EMBL" id="KEY64191.1"/>
    </source>
</evidence>
<evidence type="ECO:0000256" key="1">
    <source>
        <dbReference type="SAM" id="Phobius"/>
    </source>
</evidence>
<gene>
    <name evidence="2" type="ORF">S7711_03481</name>
</gene>
<organism evidence="2 3">
    <name type="scientific">Stachybotrys chartarum (strain CBS 109288 / IBT 7711)</name>
    <name type="common">Toxic black mold</name>
    <name type="synonym">Stilbospora chartarum</name>
    <dbReference type="NCBI Taxonomy" id="1280523"/>
    <lineage>
        <taxon>Eukaryota</taxon>
        <taxon>Fungi</taxon>
        <taxon>Dikarya</taxon>
        <taxon>Ascomycota</taxon>
        <taxon>Pezizomycotina</taxon>
        <taxon>Sordariomycetes</taxon>
        <taxon>Hypocreomycetidae</taxon>
        <taxon>Hypocreales</taxon>
        <taxon>Stachybotryaceae</taxon>
        <taxon>Stachybotrys</taxon>
    </lineage>
</organism>
<evidence type="ECO:0000313" key="3">
    <source>
        <dbReference type="Proteomes" id="UP000028045"/>
    </source>
</evidence>
<feature type="transmembrane region" description="Helical" evidence="1">
    <location>
        <begin position="243"/>
        <end position="262"/>
    </location>
</feature>
<name>A0A084AFW2_STACB</name>
<keyword evidence="1" id="KW-0472">Membrane</keyword>
<dbReference type="OrthoDB" id="408152at2759"/>
<keyword evidence="3" id="KW-1185">Reference proteome</keyword>
<evidence type="ECO:0008006" key="4">
    <source>
        <dbReference type="Google" id="ProtNLM"/>
    </source>
</evidence>
<dbReference type="Proteomes" id="UP000028045">
    <property type="component" value="Unassembled WGS sequence"/>
</dbReference>
<keyword evidence="1" id="KW-0812">Transmembrane</keyword>
<dbReference type="InterPro" id="IPR027417">
    <property type="entry name" value="P-loop_NTPase"/>
</dbReference>
<dbReference type="InterPro" id="IPR040632">
    <property type="entry name" value="Sulfotransfer_4"/>
</dbReference>
<dbReference type="HOGENOM" id="CLU_061199_2_1_1"/>
<protein>
    <recommendedName>
        <fullName evidence="4">NAD dependent epimerase/dehydratase</fullName>
    </recommendedName>
</protein>
<dbReference type="PANTHER" id="PTHR36978">
    <property type="entry name" value="P-LOOP CONTAINING NUCLEOTIDE TRIPHOSPHATE HYDROLASE"/>
    <property type="match status" value="1"/>
</dbReference>
<dbReference type="AlphaFoldDB" id="A0A084AFW2"/>
<keyword evidence="1" id="KW-1133">Transmembrane helix</keyword>
<dbReference type="PANTHER" id="PTHR36978:SF3">
    <property type="entry name" value="P-LOOP CONTAINING NUCLEOSIDE TRIPHOSPHATE HYDROLASE PROTEIN"/>
    <property type="match status" value="1"/>
</dbReference>
<dbReference type="SUPFAM" id="SSF52540">
    <property type="entry name" value="P-loop containing nucleoside triphosphate hydrolases"/>
    <property type="match status" value="1"/>
</dbReference>
<accession>A0A084AFW2</accession>
<dbReference type="Gene3D" id="3.40.50.300">
    <property type="entry name" value="P-loop containing nucleotide triphosphate hydrolases"/>
    <property type="match status" value="1"/>
</dbReference>
<dbReference type="EMBL" id="KL648750">
    <property type="protein sequence ID" value="KEY64191.1"/>
    <property type="molecule type" value="Genomic_DNA"/>
</dbReference>
<dbReference type="Pfam" id="PF17784">
    <property type="entry name" value="Sulfotransfer_4"/>
    <property type="match status" value="1"/>
</dbReference>